<evidence type="ECO:0000256" key="3">
    <source>
        <dbReference type="ARBA" id="ARBA00023242"/>
    </source>
</evidence>
<evidence type="ECO:0000313" key="7">
    <source>
        <dbReference type="EMBL" id="KAL3308805.1"/>
    </source>
</evidence>
<dbReference type="Pfam" id="PF25454">
    <property type="entry name" value="zf-C3HC4_IRF-2BP1_2"/>
    <property type="match status" value="1"/>
</dbReference>
<accession>A0ABD2PMU3</accession>
<feature type="region of interest" description="Disordered" evidence="4">
    <location>
        <begin position="444"/>
        <end position="485"/>
    </location>
</feature>
<comment type="caution">
    <text evidence="7">The sequence shown here is derived from an EMBL/GenBank/DDBJ whole genome shotgun (WGS) entry which is preliminary data.</text>
</comment>
<evidence type="ECO:0000256" key="1">
    <source>
        <dbReference type="ARBA" id="ARBA00004123"/>
    </source>
</evidence>
<feature type="domain" description="Interferon regulatory factor 2-binding protein 1/2-like zinc finger" evidence="5">
    <location>
        <begin position="58"/>
        <end position="107"/>
    </location>
</feature>
<dbReference type="Pfam" id="PF11261">
    <property type="entry name" value="IRF-2BP1_2"/>
    <property type="match status" value="1"/>
</dbReference>
<evidence type="ECO:0000259" key="5">
    <source>
        <dbReference type="Pfam" id="PF11261"/>
    </source>
</evidence>
<dbReference type="SUPFAM" id="SSF57850">
    <property type="entry name" value="RING/U-box"/>
    <property type="match status" value="1"/>
</dbReference>
<proteinExistence type="inferred from homology"/>
<evidence type="ECO:0000256" key="2">
    <source>
        <dbReference type="ARBA" id="ARBA00010802"/>
    </source>
</evidence>
<dbReference type="InterPro" id="IPR057414">
    <property type="entry name" value="Zf-C3HC4_IRF-2BP1_2"/>
</dbReference>
<dbReference type="InterPro" id="IPR022750">
    <property type="entry name" value="IRF-2BP1_2-like_Znf"/>
</dbReference>
<dbReference type="AlphaFoldDB" id="A0ABD2PMU3"/>
<dbReference type="EMBL" id="JBJKFK010004675">
    <property type="protein sequence ID" value="KAL3308805.1"/>
    <property type="molecule type" value="Genomic_DNA"/>
</dbReference>
<sequence>RVIMTEEFSTSPDSSLPCNLYQILLQKLASNSQSLNNGHQLPSRNSSSPFSLLVNSSRLHCYLCDLPRYPWAILLEFSEPVCRGCVNYEGADRIERVLCETRQLKRQYLAQPSNATESDTAGQDSVIMNPNGLNVNLNPSSSELLSNFSHWISSLGNRANNSSSQSRSMALYLSLLNSLNQGNQTNENTGQSVINFPFLVRVRDKPGVQAALLGLSKNPAISNPENRIPVIAQRFYFNFPIESNQIYYGLEALLKQMEVKMKGSQNFEDLLEYEVCPGQEKWIPLTYLIQSMTRSGTIDVFQLPFSAHPQANQSLKPPLKRNLMRLSISESAPFLTGSRKRRFLAENGLFKEPSPKGNNASKNSNCTLCTKHLEGTFYVQCPAVIEHRFCFACAKNYLHNEQTAALGTDVYCPSGQKCILPNSRSPWAFIPEEISAILSSPLSLKTPTSKIKSPKVEKEEEQEEQEQGEGTEDEKKSPAVVEDSG</sequence>
<evidence type="ECO:0000259" key="6">
    <source>
        <dbReference type="Pfam" id="PF25454"/>
    </source>
</evidence>
<protein>
    <submittedName>
        <fullName evidence="7">Interferon regulatory factor 2 binding protein 1</fullName>
    </submittedName>
</protein>
<comment type="similarity">
    <text evidence="2">Belongs to the IRF2BP family.</text>
</comment>
<feature type="non-terminal residue" evidence="7">
    <location>
        <position position="1"/>
    </location>
</feature>
<dbReference type="PANTHER" id="PTHR10816">
    <property type="entry name" value="MYELIN TRANSCRIPTION FACTOR 1-RELATED"/>
    <property type="match status" value="1"/>
</dbReference>
<dbReference type="GO" id="GO:0005634">
    <property type="term" value="C:nucleus"/>
    <property type="evidence" value="ECO:0007669"/>
    <property type="project" value="UniProtKB-SubCell"/>
</dbReference>
<name>A0ABD2PMU3_9PLAT</name>
<organism evidence="7 8">
    <name type="scientific">Cichlidogyrus casuarinus</name>
    <dbReference type="NCBI Taxonomy" id="1844966"/>
    <lineage>
        <taxon>Eukaryota</taxon>
        <taxon>Metazoa</taxon>
        <taxon>Spiralia</taxon>
        <taxon>Lophotrochozoa</taxon>
        <taxon>Platyhelminthes</taxon>
        <taxon>Monogenea</taxon>
        <taxon>Monopisthocotylea</taxon>
        <taxon>Dactylogyridea</taxon>
        <taxon>Ancyrocephalidae</taxon>
        <taxon>Cichlidogyrus</taxon>
    </lineage>
</organism>
<feature type="compositionally biased region" description="Acidic residues" evidence="4">
    <location>
        <begin position="459"/>
        <end position="472"/>
    </location>
</feature>
<gene>
    <name evidence="7" type="primary">IRF2BP1</name>
    <name evidence="7" type="ORF">Ciccas_012658</name>
</gene>
<evidence type="ECO:0000313" key="8">
    <source>
        <dbReference type="Proteomes" id="UP001626550"/>
    </source>
</evidence>
<dbReference type="Proteomes" id="UP001626550">
    <property type="component" value="Unassembled WGS sequence"/>
</dbReference>
<dbReference type="InterPro" id="IPR044882">
    <property type="entry name" value="I2BP1/2_C3HC4-RING_sf"/>
</dbReference>
<feature type="domain" description="Interferon regulatory factor 2-binding protein 1/2-like C3HC4 zinc finger" evidence="6">
    <location>
        <begin position="365"/>
        <end position="438"/>
    </location>
</feature>
<dbReference type="Gene3D" id="1.10.10.1580">
    <property type="entry name" value="Interferon regulatory factor 2-binding protein"/>
    <property type="match status" value="1"/>
</dbReference>
<dbReference type="PANTHER" id="PTHR10816:SF19">
    <property type="entry name" value="PROTEIN INTERACTING WITH TTK69 AND SIN3A, ISOFORM D"/>
    <property type="match status" value="1"/>
</dbReference>
<keyword evidence="3" id="KW-0539">Nucleus</keyword>
<keyword evidence="8" id="KW-1185">Reference proteome</keyword>
<evidence type="ECO:0000256" key="4">
    <source>
        <dbReference type="SAM" id="MobiDB-lite"/>
    </source>
</evidence>
<reference evidence="7 8" key="1">
    <citation type="submission" date="2024-11" db="EMBL/GenBank/DDBJ databases">
        <title>Adaptive evolution of stress response genes in parasites aligns with host niche diversity.</title>
        <authorList>
            <person name="Hahn C."/>
            <person name="Resl P."/>
        </authorList>
    </citation>
    <scope>NUCLEOTIDE SEQUENCE [LARGE SCALE GENOMIC DNA]</scope>
    <source>
        <strain evidence="7">EGGRZ-B1_66</strain>
        <tissue evidence="7">Body</tissue>
    </source>
</reference>
<comment type="subcellular location">
    <subcellularLocation>
        <location evidence="1">Nucleus</location>
    </subcellularLocation>
</comment>